<feature type="transmembrane region" description="Helical" evidence="2">
    <location>
        <begin position="530"/>
        <end position="549"/>
    </location>
</feature>
<dbReference type="GO" id="GO:0005216">
    <property type="term" value="F:monoatomic ion channel activity"/>
    <property type="evidence" value="ECO:0007669"/>
    <property type="project" value="InterPro"/>
</dbReference>
<dbReference type="InterPro" id="IPR036770">
    <property type="entry name" value="Ankyrin_rpt-contain_sf"/>
</dbReference>
<name>A0AB34IJT0_PRYPA</name>
<dbReference type="Gene3D" id="1.25.40.20">
    <property type="entry name" value="Ankyrin repeat-containing domain"/>
    <property type="match status" value="1"/>
</dbReference>
<organism evidence="3 4">
    <name type="scientific">Prymnesium parvum</name>
    <name type="common">Toxic golden alga</name>
    <dbReference type="NCBI Taxonomy" id="97485"/>
    <lineage>
        <taxon>Eukaryota</taxon>
        <taxon>Haptista</taxon>
        <taxon>Haptophyta</taxon>
        <taxon>Prymnesiophyceae</taxon>
        <taxon>Prymnesiales</taxon>
        <taxon>Prymnesiaceae</taxon>
        <taxon>Prymnesium</taxon>
    </lineage>
</organism>
<keyword evidence="4" id="KW-1185">Reference proteome</keyword>
<feature type="transmembrane region" description="Helical" evidence="2">
    <location>
        <begin position="452"/>
        <end position="473"/>
    </location>
</feature>
<dbReference type="InterPro" id="IPR024862">
    <property type="entry name" value="TRPV"/>
</dbReference>
<evidence type="ECO:0000313" key="4">
    <source>
        <dbReference type="Proteomes" id="UP001515480"/>
    </source>
</evidence>
<evidence type="ECO:0000256" key="1">
    <source>
        <dbReference type="ARBA" id="ARBA00022737"/>
    </source>
</evidence>
<gene>
    <name evidence="3" type="ORF">AB1Y20_013732</name>
</gene>
<keyword evidence="2" id="KW-1133">Transmembrane helix</keyword>
<dbReference type="EMBL" id="JBGBPQ010000026">
    <property type="protein sequence ID" value="KAL1499226.1"/>
    <property type="molecule type" value="Genomic_DNA"/>
</dbReference>
<dbReference type="AlphaFoldDB" id="A0AB34IJT0"/>
<evidence type="ECO:0000256" key="2">
    <source>
        <dbReference type="SAM" id="Phobius"/>
    </source>
</evidence>
<feature type="transmembrane region" description="Helical" evidence="2">
    <location>
        <begin position="564"/>
        <end position="583"/>
    </location>
</feature>
<dbReference type="SUPFAM" id="SSF48403">
    <property type="entry name" value="Ankyrin repeat"/>
    <property type="match status" value="1"/>
</dbReference>
<evidence type="ECO:0008006" key="5">
    <source>
        <dbReference type="Google" id="ProtNLM"/>
    </source>
</evidence>
<reference evidence="3 4" key="1">
    <citation type="journal article" date="2024" name="Science">
        <title>Giant polyketide synthase enzymes in the biosynthesis of giant marine polyether toxins.</title>
        <authorList>
            <person name="Fallon T.R."/>
            <person name="Shende V.V."/>
            <person name="Wierzbicki I.H."/>
            <person name="Pendleton A.L."/>
            <person name="Watervoot N.F."/>
            <person name="Auber R.P."/>
            <person name="Gonzalez D.J."/>
            <person name="Wisecaver J.H."/>
            <person name="Moore B.S."/>
        </authorList>
    </citation>
    <scope>NUCLEOTIDE SEQUENCE [LARGE SCALE GENOMIC DNA]</scope>
    <source>
        <strain evidence="3 4">12B1</strain>
    </source>
</reference>
<dbReference type="GO" id="GO:0005886">
    <property type="term" value="C:plasma membrane"/>
    <property type="evidence" value="ECO:0007669"/>
    <property type="project" value="TreeGrafter"/>
</dbReference>
<accession>A0AB34IJT0</accession>
<evidence type="ECO:0000313" key="3">
    <source>
        <dbReference type="EMBL" id="KAL1499226.1"/>
    </source>
</evidence>
<dbReference type="Proteomes" id="UP001515480">
    <property type="component" value="Unassembled WGS sequence"/>
</dbReference>
<keyword evidence="1" id="KW-0677">Repeat</keyword>
<comment type="caution">
    <text evidence="3">The sequence shown here is derived from an EMBL/GenBank/DDBJ whole genome shotgun (WGS) entry which is preliminary data.</text>
</comment>
<dbReference type="GO" id="GO:0098703">
    <property type="term" value="P:calcium ion import across plasma membrane"/>
    <property type="evidence" value="ECO:0007669"/>
    <property type="project" value="TreeGrafter"/>
</dbReference>
<protein>
    <recommendedName>
        <fullName evidence="5">Chitin synthase</fullName>
    </recommendedName>
</protein>
<keyword evidence="2" id="KW-0472">Membrane</keyword>
<dbReference type="PANTHER" id="PTHR10582:SF2">
    <property type="entry name" value="INACTIVE"/>
    <property type="match status" value="1"/>
</dbReference>
<keyword evidence="2" id="KW-0812">Transmembrane</keyword>
<sequence length="600" mass="67768">MSPIAPEFDRSKSSIVEFKPPGFLSRKDKTLSGFIVQYMKRLTSKDNLKKSSIHSSFSSRADSVRRVCSDGVMDSDMPWQTVSIEVSKRQVRACLRSDDTHTLWWLHDIPLKDGGVLRAGRCNLYEYPIVKYSALEIDDTEEVCQMQLLALESVLLALLRADEHSLTQPDSTGAMIHHCLLIANSDDAVNTAVKIYCAWPKLLPAPHAPGMYSGENALHSVAVNGREEVFLTLLEVACKELDDRQLEILVKQQAHGPFFHSPPMRYYGGTPLSYAAVFNMHRAMGVMLSGRFERIVTLNDVHCTITGFLPIHAVTASGVTSMYDFLLDLPGLPAQKRANSNQRTLVIKGKDNLEVTPLQLAARLGDHRMFKHIMRRRCKKLWKWGPVTQYVLDLTDIDSCGDSPHDVMELITAVDASTRTQESARAEMLLDTFMDGFIQRLFLQKWERFAKYVWAITRAFELLLLGLNLVLAFRVKEDPTADRFALTVVLMVNVGLLLAFELLCVVMWWSNQGFVVSFRKLIEWMNEQFILRKVFCYLIALVACILILAEKQGNSDDGEGDEVVWLFLSFSVLLQLLFIVRAISIPSQVPAAPELGMSWM</sequence>
<dbReference type="PANTHER" id="PTHR10582">
    <property type="entry name" value="TRANSIENT RECEPTOR POTENTIAL ION CHANNEL PROTEIN"/>
    <property type="match status" value="1"/>
</dbReference>
<proteinExistence type="predicted"/>
<feature type="transmembrane region" description="Helical" evidence="2">
    <location>
        <begin position="485"/>
        <end position="509"/>
    </location>
</feature>